<feature type="transmembrane region" description="Helical" evidence="2">
    <location>
        <begin position="376"/>
        <end position="397"/>
    </location>
</feature>
<dbReference type="RefSeq" id="WP_106350401.1">
    <property type="nucleotide sequence ID" value="NZ_PVUE01000018.1"/>
</dbReference>
<dbReference type="OrthoDB" id="5126439at2"/>
<dbReference type="Proteomes" id="UP000237752">
    <property type="component" value="Unassembled WGS sequence"/>
</dbReference>
<feature type="compositionally biased region" description="Basic and acidic residues" evidence="1">
    <location>
        <begin position="580"/>
        <end position="593"/>
    </location>
</feature>
<feature type="compositionally biased region" description="Low complexity" evidence="1">
    <location>
        <begin position="514"/>
        <end position="525"/>
    </location>
</feature>
<feature type="compositionally biased region" description="Low complexity" evidence="1">
    <location>
        <begin position="551"/>
        <end position="578"/>
    </location>
</feature>
<feature type="transmembrane region" description="Helical" evidence="2">
    <location>
        <begin position="351"/>
        <end position="370"/>
    </location>
</feature>
<organism evidence="3 4">
    <name type="scientific">Antricoccus suffuscus</name>
    <dbReference type="NCBI Taxonomy" id="1629062"/>
    <lineage>
        <taxon>Bacteria</taxon>
        <taxon>Bacillati</taxon>
        <taxon>Actinomycetota</taxon>
        <taxon>Actinomycetes</taxon>
        <taxon>Geodermatophilales</taxon>
        <taxon>Antricoccaceae</taxon>
        <taxon>Antricoccus</taxon>
    </lineage>
</organism>
<feature type="compositionally biased region" description="Low complexity" evidence="1">
    <location>
        <begin position="667"/>
        <end position="682"/>
    </location>
</feature>
<feature type="transmembrane region" description="Helical" evidence="2">
    <location>
        <begin position="111"/>
        <end position="132"/>
    </location>
</feature>
<protein>
    <recommendedName>
        <fullName evidence="5">TrbL/VirB6 plasmid conjugal transfer protein</fullName>
    </recommendedName>
</protein>
<evidence type="ECO:0000256" key="1">
    <source>
        <dbReference type="SAM" id="MobiDB-lite"/>
    </source>
</evidence>
<feature type="transmembrane region" description="Helical" evidence="2">
    <location>
        <begin position="153"/>
        <end position="173"/>
    </location>
</feature>
<proteinExistence type="predicted"/>
<feature type="region of interest" description="Disordered" evidence="1">
    <location>
        <begin position="634"/>
        <end position="708"/>
    </location>
</feature>
<evidence type="ECO:0000313" key="3">
    <source>
        <dbReference type="EMBL" id="PRZ39674.1"/>
    </source>
</evidence>
<keyword evidence="4" id="KW-1185">Reference proteome</keyword>
<gene>
    <name evidence="3" type="ORF">CLV47_11838</name>
</gene>
<feature type="transmembrane region" description="Helical" evidence="2">
    <location>
        <begin position="443"/>
        <end position="463"/>
    </location>
</feature>
<sequence length="708" mass="75771">MVLMQNLAAVRKGWLTRVRDRAWVVVWWPLQRKRRFVMLMWLTGLFVLGSTSMAHADDLFTGPYTGASGDQATPFERYDTSDYEFLFAPDSNNDGLAGTVTGALNGIENGLFWVGASIIRGALIATQWMLGLDLYADNTDKINNVVQDVATRLLIPMLGVTLVIAGFSAYARAKREGGGTIFNDMTWIVGGSIFAMAFGLFPGTIIGTVDGARAFIGTQVMSIYSNAGQNGENALGTSNGGDLTGNPNCYKNPGSCEQMTAVNGSRKLVNGLWDSWVNTPYCYIQFKQLATCKALDPDRGNVANSEVMLNPDKRAELVTDLNDNYTQIKNDKYEAWNGNDRWIRGQLAGRLGAVLLFLLVSVPIAVLLLGLTLFGLMAAVGILLLVVVGPFFLALWVMPGVGRRIGMQWLQSFIAIIFQSILITLTLGAIAVVSGIINVQLGTYGYFMSSLFNVVVLVTAWRLRSQMENFAIGGDRNALGMSGSGVMSSYMAMRTMGFASRQLHRGSSTAQRGLGAVGAAADRASGGSGTGSAGRRPARFQMPAYADTKYAATGSSASTPASGRAGAYAASGAPMSAGEFARENKVRGRETARAPRAARHAAPTIPEHKPGSSVVTEQPRGGVTYAERERIAAEIATSPVAKATGHPTNGGRSRPRWKMPPLPSTPLPSVQSSTTSPVSPLQDKQAPPAAPITEHERRRFPRGTGSSR</sequence>
<dbReference type="EMBL" id="PVUE01000018">
    <property type="protein sequence ID" value="PRZ39674.1"/>
    <property type="molecule type" value="Genomic_DNA"/>
</dbReference>
<keyword evidence="2" id="KW-1133">Transmembrane helix</keyword>
<feature type="region of interest" description="Disordered" evidence="1">
    <location>
        <begin position="551"/>
        <end position="619"/>
    </location>
</feature>
<keyword evidence="2" id="KW-0812">Transmembrane</keyword>
<name>A0A2T0ZTR6_9ACTN</name>
<feature type="transmembrane region" description="Helical" evidence="2">
    <location>
        <begin position="409"/>
        <end position="437"/>
    </location>
</feature>
<evidence type="ECO:0008006" key="5">
    <source>
        <dbReference type="Google" id="ProtNLM"/>
    </source>
</evidence>
<dbReference type="AlphaFoldDB" id="A0A2T0ZTR6"/>
<comment type="caution">
    <text evidence="3">The sequence shown here is derived from an EMBL/GenBank/DDBJ whole genome shotgun (WGS) entry which is preliminary data.</text>
</comment>
<feature type="transmembrane region" description="Helical" evidence="2">
    <location>
        <begin position="185"/>
        <end position="209"/>
    </location>
</feature>
<evidence type="ECO:0000256" key="2">
    <source>
        <dbReference type="SAM" id="Phobius"/>
    </source>
</evidence>
<feature type="region of interest" description="Disordered" evidence="1">
    <location>
        <begin position="514"/>
        <end position="538"/>
    </location>
</feature>
<accession>A0A2T0ZTR6</accession>
<evidence type="ECO:0000313" key="4">
    <source>
        <dbReference type="Proteomes" id="UP000237752"/>
    </source>
</evidence>
<reference evidence="3 4" key="1">
    <citation type="submission" date="2018-03" db="EMBL/GenBank/DDBJ databases">
        <title>Genomic Encyclopedia of Archaeal and Bacterial Type Strains, Phase II (KMG-II): from individual species to whole genera.</title>
        <authorList>
            <person name="Goeker M."/>
        </authorList>
    </citation>
    <scope>NUCLEOTIDE SEQUENCE [LARGE SCALE GENOMIC DNA]</scope>
    <source>
        <strain evidence="3 4">DSM 100065</strain>
    </source>
</reference>
<keyword evidence="2" id="KW-0472">Membrane</keyword>